<evidence type="ECO:0000313" key="7">
    <source>
        <dbReference type="Proteomes" id="UP000177894"/>
    </source>
</evidence>
<keyword evidence="5" id="KW-0418">Kinase</keyword>
<accession>A0AAC9WFH2</accession>
<proteinExistence type="predicted"/>
<keyword evidence="3" id="KW-0598">Phosphotransferase system</keyword>
<dbReference type="GO" id="GO:0005737">
    <property type="term" value="C:cytoplasm"/>
    <property type="evidence" value="ECO:0007669"/>
    <property type="project" value="UniProtKB-SubCell"/>
</dbReference>
<dbReference type="InterPro" id="IPR002114">
    <property type="entry name" value="PTS_HPr_Ser_P_site"/>
</dbReference>
<dbReference type="PANTHER" id="PTHR33705">
    <property type="entry name" value="PHOSPHOCARRIER PROTEIN HPR"/>
    <property type="match status" value="1"/>
</dbReference>
<dbReference type="KEGG" id="cfm:BJL90_10680"/>
<dbReference type="GO" id="GO:0016301">
    <property type="term" value="F:kinase activity"/>
    <property type="evidence" value="ECO:0007669"/>
    <property type="project" value="UniProtKB-KW"/>
</dbReference>
<evidence type="ECO:0000313" key="8">
    <source>
        <dbReference type="Proteomes" id="UP000192478"/>
    </source>
</evidence>
<dbReference type="PROSITE" id="PS00589">
    <property type="entry name" value="PTS_HPR_SER"/>
    <property type="match status" value="1"/>
</dbReference>
<reference evidence="5 7" key="1">
    <citation type="submission" date="2016-10" db="EMBL/GenBank/DDBJ databases">
        <title>Complete Genome Sequence of Acetogen Clostridium formicoaceticum ATCC 27076.</title>
        <authorList>
            <person name="Bao T."/>
            <person name="Cheng C."/>
            <person name="Zhao J."/>
            <person name="Yang S.-T."/>
            <person name="Wang J."/>
            <person name="Wang M."/>
        </authorList>
    </citation>
    <scope>NUCLEOTIDE SEQUENCE [LARGE SCALE GENOMIC DNA]</scope>
    <source>
        <strain evidence="5 7">ATCC 27076</strain>
    </source>
</reference>
<feature type="domain" description="HPr" evidence="4">
    <location>
        <begin position="1"/>
        <end position="87"/>
    </location>
</feature>
<dbReference type="SUPFAM" id="SSF55594">
    <property type="entry name" value="HPr-like"/>
    <property type="match status" value="1"/>
</dbReference>
<reference evidence="6 8" key="2">
    <citation type="submission" date="2017-03" db="EMBL/GenBank/DDBJ databases">
        <title>Complete sequence of Clostridium formicaceticum DSM 92.</title>
        <authorList>
            <person name="Poehlein A."/>
            <person name="Karl M."/>
            <person name="Bengelsdorf F.R."/>
            <person name="Duerre P."/>
            <person name="Daniel R."/>
        </authorList>
    </citation>
    <scope>NUCLEOTIDE SEQUENCE [LARGE SCALE GENOMIC DNA]</scope>
    <source>
        <strain evidence="6 8">DSM 92</strain>
    </source>
</reference>
<dbReference type="InterPro" id="IPR035895">
    <property type="entry name" value="HPr-like_sf"/>
</dbReference>
<sequence>MLEKLMTIKNKTGIHARPAGKLVKEASKFQSDIVIIKSDSEFNAKSIMNVMSMGARMGEKVTVRVSGEDEKEAFDAIVDLIERGFDE</sequence>
<evidence type="ECO:0000256" key="2">
    <source>
        <dbReference type="ARBA" id="ARBA00022490"/>
    </source>
</evidence>
<dbReference type="PRINTS" id="PR00107">
    <property type="entry name" value="PHOSPHOCPHPR"/>
</dbReference>
<dbReference type="EMBL" id="CP020559">
    <property type="protein sequence ID" value="ARE86716.1"/>
    <property type="molecule type" value="Genomic_DNA"/>
</dbReference>
<dbReference type="GO" id="GO:0009401">
    <property type="term" value="P:phosphoenolpyruvate-dependent sugar phosphotransferase system"/>
    <property type="evidence" value="ECO:0007669"/>
    <property type="project" value="UniProtKB-KW"/>
</dbReference>
<dbReference type="Pfam" id="PF00381">
    <property type="entry name" value="PTS-HPr"/>
    <property type="match status" value="1"/>
</dbReference>
<comment type="subcellular location">
    <subcellularLocation>
        <location evidence="1">Cytoplasm</location>
    </subcellularLocation>
</comment>
<keyword evidence="7" id="KW-1185">Reference proteome</keyword>
<dbReference type="CDD" id="cd00367">
    <property type="entry name" value="PTS-HPr_like"/>
    <property type="match status" value="1"/>
</dbReference>
<evidence type="ECO:0000256" key="1">
    <source>
        <dbReference type="ARBA" id="ARBA00004496"/>
    </source>
</evidence>
<dbReference type="InterPro" id="IPR050399">
    <property type="entry name" value="HPr"/>
</dbReference>
<evidence type="ECO:0000313" key="5">
    <source>
        <dbReference type="EMBL" id="AOY76327.1"/>
    </source>
</evidence>
<gene>
    <name evidence="6" type="primary">ptsH_2</name>
    <name evidence="5" type="ORF">BJL90_10680</name>
    <name evidence="6" type="ORF">CLFO_10430</name>
</gene>
<dbReference type="PANTHER" id="PTHR33705:SF2">
    <property type="entry name" value="PHOSPHOCARRIER PROTEIN NPR"/>
    <property type="match status" value="1"/>
</dbReference>
<dbReference type="InterPro" id="IPR000032">
    <property type="entry name" value="HPr-like"/>
</dbReference>
<dbReference type="Proteomes" id="UP000177894">
    <property type="component" value="Chromosome"/>
</dbReference>
<evidence type="ECO:0000259" key="4">
    <source>
        <dbReference type="PROSITE" id="PS51350"/>
    </source>
</evidence>
<dbReference type="AlphaFoldDB" id="A0AAC9WFH2"/>
<keyword evidence="6" id="KW-0808">Transferase</keyword>
<organism evidence="6 8">
    <name type="scientific">Clostridium formicaceticum</name>
    <dbReference type="NCBI Taxonomy" id="1497"/>
    <lineage>
        <taxon>Bacteria</taxon>
        <taxon>Bacillati</taxon>
        <taxon>Bacillota</taxon>
        <taxon>Clostridia</taxon>
        <taxon>Eubacteriales</taxon>
        <taxon>Clostridiaceae</taxon>
        <taxon>Clostridium</taxon>
    </lineage>
</organism>
<dbReference type="EMBL" id="CP017603">
    <property type="protein sequence ID" value="AOY76327.1"/>
    <property type="molecule type" value="Genomic_DNA"/>
</dbReference>
<name>A0AAC9WFH2_9CLOT</name>
<dbReference type="NCBIfam" id="TIGR01003">
    <property type="entry name" value="PTS_HPr_family"/>
    <property type="match status" value="1"/>
</dbReference>
<protein>
    <submittedName>
        <fullName evidence="6">Phosphocarrier protein HPr</fullName>
        <ecNumber evidence="6">2.7.11.-</ecNumber>
    </submittedName>
    <submittedName>
        <fullName evidence="5">Serine kinase</fullName>
    </submittedName>
</protein>
<dbReference type="PROSITE" id="PS51350">
    <property type="entry name" value="PTS_HPR_DOM"/>
    <property type="match status" value="1"/>
</dbReference>
<dbReference type="EC" id="2.7.11.-" evidence="6"/>
<dbReference type="Gene3D" id="3.30.1340.10">
    <property type="entry name" value="HPr-like"/>
    <property type="match status" value="1"/>
</dbReference>
<evidence type="ECO:0000313" key="6">
    <source>
        <dbReference type="EMBL" id="ARE86716.1"/>
    </source>
</evidence>
<dbReference type="RefSeq" id="WP_070967668.1">
    <property type="nucleotide sequence ID" value="NZ_CP017603.1"/>
</dbReference>
<keyword evidence="2" id="KW-0963">Cytoplasm</keyword>
<evidence type="ECO:0000256" key="3">
    <source>
        <dbReference type="ARBA" id="ARBA00022683"/>
    </source>
</evidence>
<dbReference type="Proteomes" id="UP000192478">
    <property type="component" value="Chromosome"/>
</dbReference>